<dbReference type="InterPro" id="IPR004827">
    <property type="entry name" value="bZIP"/>
</dbReference>
<dbReference type="InterPro" id="IPR046347">
    <property type="entry name" value="bZIP_sf"/>
</dbReference>
<dbReference type="AlphaFoldDB" id="A0A813MBE2"/>
<comment type="similarity">
    <text evidence="2">Belongs to the bZIP family. NFIL3 subfamily.</text>
</comment>
<dbReference type="SMART" id="SM00338">
    <property type="entry name" value="BRLZ"/>
    <property type="match status" value="1"/>
</dbReference>
<keyword evidence="5" id="KW-0804">Transcription</keyword>
<feature type="compositionally biased region" description="Low complexity" evidence="7">
    <location>
        <begin position="123"/>
        <end position="149"/>
    </location>
</feature>
<evidence type="ECO:0000256" key="2">
    <source>
        <dbReference type="ARBA" id="ARBA00006079"/>
    </source>
</evidence>
<dbReference type="FunFam" id="1.20.5.170:FF:000025">
    <property type="entry name" value="nuclear factor interleukin-3-regulated protein-like"/>
    <property type="match status" value="1"/>
</dbReference>
<keyword evidence="10" id="KW-1185">Reference proteome</keyword>
<feature type="compositionally biased region" description="Low complexity" evidence="7">
    <location>
        <begin position="156"/>
        <end position="176"/>
    </location>
</feature>
<dbReference type="PANTHER" id="PTHR11988:SF27">
    <property type="entry name" value="GH27708P"/>
    <property type="match status" value="1"/>
</dbReference>
<feature type="region of interest" description="Disordered" evidence="7">
    <location>
        <begin position="122"/>
        <end position="213"/>
    </location>
</feature>
<reference evidence="9" key="1">
    <citation type="submission" date="2021-02" db="EMBL/GenBank/DDBJ databases">
        <authorList>
            <person name="Nowell W R."/>
        </authorList>
    </citation>
    <scope>NUCLEOTIDE SEQUENCE</scope>
    <source>
        <strain evidence="9">Ploen Becks lab</strain>
    </source>
</reference>
<sequence>MMKQQYNENEYNCAKRFKFAENLENENPDETISSIDDNPSSPAAPQQCLTTGTKMSASTPQTTLPLGSLTNKFPFNASYPSQYSQYNYNYYQQQQQENYNNFNNYYQQHNYNQMMFNPRLQINNNNRNSIGSSGSSDTSNSSLNLNSPSEFTTAYTTTNDKSNSSSSSSVLNTSQSQIRKRKPIPVENKDDAYWEKRRKNNESAKRSRDMRRNKEEHISIRVIYLEQENLQLKTELALVRNECEKLRAMLYAASNSAAAAAVAVAATANSVNH</sequence>
<evidence type="ECO:0000256" key="1">
    <source>
        <dbReference type="ARBA" id="ARBA00004123"/>
    </source>
</evidence>
<feature type="domain" description="BZIP" evidence="8">
    <location>
        <begin position="190"/>
        <end position="253"/>
    </location>
</feature>
<comment type="caution">
    <text evidence="9">The sequence shown here is derived from an EMBL/GenBank/DDBJ whole genome shotgun (WGS) entry which is preliminary data.</text>
</comment>
<evidence type="ECO:0000256" key="5">
    <source>
        <dbReference type="ARBA" id="ARBA00023163"/>
    </source>
</evidence>
<proteinExistence type="inferred from homology"/>
<name>A0A813MBE2_9BILA</name>
<dbReference type="SUPFAM" id="SSF57959">
    <property type="entry name" value="Leucine zipper domain"/>
    <property type="match status" value="1"/>
</dbReference>
<dbReference type="GO" id="GO:0000981">
    <property type="term" value="F:DNA-binding transcription factor activity, RNA polymerase II-specific"/>
    <property type="evidence" value="ECO:0007669"/>
    <property type="project" value="TreeGrafter"/>
</dbReference>
<keyword evidence="6" id="KW-0539">Nucleus</keyword>
<dbReference type="EMBL" id="CAJNOC010000141">
    <property type="protein sequence ID" value="CAF0718683.1"/>
    <property type="molecule type" value="Genomic_DNA"/>
</dbReference>
<feature type="compositionally biased region" description="Polar residues" evidence="7">
    <location>
        <begin position="30"/>
        <end position="47"/>
    </location>
</feature>
<dbReference type="InterPro" id="IPR040223">
    <property type="entry name" value="PAR_bZIP"/>
</dbReference>
<evidence type="ECO:0000256" key="7">
    <source>
        <dbReference type="SAM" id="MobiDB-lite"/>
    </source>
</evidence>
<dbReference type="OrthoDB" id="6022300at2759"/>
<dbReference type="GO" id="GO:0005634">
    <property type="term" value="C:nucleus"/>
    <property type="evidence" value="ECO:0007669"/>
    <property type="project" value="UniProtKB-SubCell"/>
</dbReference>
<dbReference type="PROSITE" id="PS50217">
    <property type="entry name" value="BZIP"/>
    <property type="match status" value="1"/>
</dbReference>
<dbReference type="GO" id="GO:0000978">
    <property type="term" value="F:RNA polymerase II cis-regulatory region sequence-specific DNA binding"/>
    <property type="evidence" value="ECO:0007669"/>
    <property type="project" value="TreeGrafter"/>
</dbReference>
<keyword evidence="3" id="KW-0805">Transcription regulation</keyword>
<feature type="region of interest" description="Disordered" evidence="7">
    <location>
        <begin position="28"/>
        <end position="47"/>
    </location>
</feature>
<feature type="compositionally biased region" description="Basic and acidic residues" evidence="7">
    <location>
        <begin position="187"/>
        <end position="213"/>
    </location>
</feature>
<evidence type="ECO:0000313" key="10">
    <source>
        <dbReference type="Proteomes" id="UP000663879"/>
    </source>
</evidence>
<evidence type="ECO:0000256" key="4">
    <source>
        <dbReference type="ARBA" id="ARBA00023125"/>
    </source>
</evidence>
<evidence type="ECO:0000313" key="9">
    <source>
        <dbReference type="EMBL" id="CAF0718683.1"/>
    </source>
</evidence>
<evidence type="ECO:0000256" key="3">
    <source>
        <dbReference type="ARBA" id="ARBA00023015"/>
    </source>
</evidence>
<keyword evidence="4" id="KW-0238">DNA-binding</keyword>
<dbReference type="PANTHER" id="PTHR11988">
    <property type="entry name" value="THYROTROPH EMBRYONIC FACTOR RELATED"/>
    <property type="match status" value="1"/>
</dbReference>
<accession>A0A813MBE2</accession>
<comment type="subcellular location">
    <subcellularLocation>
        <location evidence="1">Nucleus</location>
    </subcellularLocation>
</comment>
<evidence type="ECO:0000259" key="8">
    <source>
        <dbReference type="PROSITE" id="PS50217"/>
    </source>
</evidence>
<dbReference type="Pfam" id="PF07716">
    <property type="entry name" value="bZIP_2"/>
    <property type="match status" value="1"/>
</dbReference>
<dbReference type="Proteomes" id="UP000663879">
    <property type="component" value="Unassembled WGS sequence"/>
</dbReference>
<organism evidence="9 10">
    <name type="scientific">Brachionus calyciflorus</name>
    <dbReference type="NCBI Taxonomy" id="104777"/>
    <lineage>
        <taxon>Eukaryota</taxon>
        <taxon>Metazoa</taxon>
        <taxon>Spiralia</taxon>
        <taxon>Gnathifera</taxon>
        <taxon>Rotifera</taxon>
        <taxon>Eurotatoria</taxon>
        <taxon>Monogononta</taxon>
        <taxon>Pseudotrocha</taxon>
        <taxon>Ploima</taxon>
        <taxon>Brachionidae</taxon>
        <taxon>Brachionus</taxon>
    </lineage>
</organism>
<gene>
    <name evidence="9" type="ORF">OXX778_LOCUS1973</name>
</gene>
<protein>
    <recommendedName>
        <fullName evidence="8">BZIP domain-containing protein</fullName>
    </recommendedName>
</protein>
<dbReference type="CDD" id="cd14695">
    <property type="entry name" value="bZIP_HLF"/>
    <property type="match status" value="1"/>
</dbReference>
<evidence type="ECO:0000256" key="6">
    <source>
        <dbReference type="ARBA" id="ARBA00023242"/>
    </source>
</evidence>
<dbReference type="Gene3D" id="1.20.5.170">
    <property type="match status" value="1"/>
</dbReference>